<dbReference type="AlphaFoldDB" id="C0D1F4"/>
<sequence>MVNFKTGDYKKMKTGFDNEKYLKLQSEHIKQRIGEFGDKLYLEFGGKLFDDFHASRVLPGFAPDSKLRMLLQMADQAEIVIAINAADIEKNKVRHDLGITYDVDVLRLIQEFQDKGLYVGSVVITQYSGQSGADQFKTKLEHMGIKVYRHHCIEGYPSNVSLIVSDEGYGKNDYIETTRPLVIITAPGPGSGKMATCLSQLYHENKRGIKAGYAKFETFPIWSLPLKHPVNLAYEAATADLNDVNMIDPFHLEAYGKTAVNYNRDVDIFPVLNAIFEGIYGESPYKSPTDMGVNMAGFCIVDDEVCREASYQEIIRRYYHALNRLAKEEGSEDEVYKLELLMKQAEINTGMRRVIAPCMERASLIQAPAAAIELSDGTLVTGKTSNLLGASAAVLLNSIKMLGGIPHDQHLIAPSAIEPIQTLKTNYLGSRNPRLHTDEVLIALSMSAATDPVAKKALDQLPRLRGCQVHTSVMLSDVDIKVFKKLGAELTSEPVYEHKKLYH</sequence>
<name>C0D1F4_9FIRM</name>
<organism evidence="3 4">
    <name type="scientific">[Clostridium] asparagiforme DSM 15981</name>
    <dbReference type="NCBI Taxonomy" id="518636"/>
    <lineage>
        <taxon>Bacteria</taxon>
        <taxon>Bacillati</taxon>
        <taxon>Bacillota</taxon>
        <taxon>Clostridia</taxon>
        <taxon>Lachnospirales</taxon>
        <taxon>Lachnospiraceae</taxon>
        <taxon>Enterocloster</taxon>
    </lineage>
</organism>
<dbReference type="InterPro" id="IPR048496">
    <property type="entry name" value="DUF1846_N"/>
</dbReference>
<proteinExistence type="predicted"/>
<gene>
    <name evidence="3" type="ORF">CLOSTASPAR_03092</name>
</gene>
<dbReference type="Gene3D" id="3.10.630.10">
    <property type="entry name" value="dip2346 domain like"/>
    <property type="match status" value="1"/>
</dbReference>
<reference evidence="3 4" key="1">
    <citation type="submission" date="2009-01" db="EMBL/GenBank/DDBJ databases">
        <authorList>
            <person name="Fulton L."/>
            <person name="Clifton S."/>
            <person name="Fulton B."/>
            <person name="Xu J."/>
            <person name="Minx P."/>
            <person name="Pepin K.H."/>
            <person name="Johnson M."/>
            <person name="Bhonagiri V."/>
            <person name="Nash W.E."/>
            <person name="Mardis E.R."/>
            <person name="Wilson R.K."/>
        </authorList>
    </citation>
    <scope>NUCLEOTIDE SEQUENCE [LARGE SCALE GENOMIC DNA]</scope>
    <source>
        <strain evidence="3 4">DSM 15981</strain>
    </source>
</reference>
<dbReference type="Pfam" id="PF08903">
    <property type="entry name" value="DUF1846"/>
    <property type="match status" value="1"/>
</dbReference>
<keyword evidence="4" id="KW-1185">Reference proteome</keyword>
<feature type="domain" description="DUF1846" evidence="1">
    <location>
        <begin position="15"/>
        <end position="345"/>
    </location>
</feature>
<evidence type="ECO:0000313" key="4">
    <source>
        <dbReference type="Proteomes" id="UP000004756"/>
    </source>
</evidence>
<protein>
    <submittedName>
        <fullName evidence="3">Uncharacterized protein</fullName>
    </submittedName>
</protein>
<dbReference type="Proteomes" id="UP000004756">
    <property type="component" value="Unassembled WGS sequence"/>
</dbReference>
<feature type="domain" description="DUF1846" evidence="2">
    <location>
        <begin position="352"/>
        <end position="502"/>
    </location>
</feature>
<dbReference type="InterPro" id="IPR048441">
    <property type="entry name" value="DUF1846_C"/>
</dbReference>
<accession>C0D1F4</accession>
<dbReference type="Gene3D" id="1.20.1570.10">
    <property type="entry name" value="dip2346 domain like"/>
    <property type="match status" value="1"/>
</dbReference>
<dbReference type="NCBIfam" id="NF010184">
    <property type="entry name" value="PRK13663.1"/>
    <property type="match status" value="1"/>
</dbReference>
<dbReference type="HOGENOM" id="CLU_046981_0_0_9"/>
<evidence type="ECO:0000259" key="2">
    <source>
        <dbReference type="Pfam" id="PF20921"/>
    </source>
</evidence>
<dbReference type="EMBL" id="ACCJ01000220">
    <property type="protein sequence ID" value="EEG54838.1"/>
    <property type="molecule type" value="Genomic_DNA"/>
</dbReference>
<dbReference type="Gene3D" id="3.40.140.40">
    <property type="entry name" value="Domain of unknown function (DUF1846), C-terminal subdomain"/>
    <property type="match status" value="1"/>
</dbReference>
<dbReference type="Pfam" id="PF20921">
    <property type="entry name" value="DUF1846_C"/>
    <property type="match status" value="1"/>
</dbReference>
<evidence type="ECO:0000259" key="1">
    <source>
        <dbReference type="Pfam" id="PF08903"/>
    </source>
</evidence>
<comment type="caution">
    <text evidence="3">The sequence shown here is derived from an EMBL/GenBank/DDBJ whole genome shotgun (WGS) entry which is preliminary data.</text>
</comment>
<evidence type="ECO:0000313" key="3">
    <source>
        <dbReference type="EMBL" id="EEG54838.1"/>
    </source>
</evidence>
<reference evidence="3 4" key="2">
    <citation type="submission" date="2009-02" db="EMBL/GenBank/DDBJ databases">
        <title>Draft genome sequence of Clostridium asparagiforme (DSM 15981).</title>
        <authorList>
            <person name="Sudarsanam P."/>
            <person name="Ley R."/>
            <person name="Guruge J."/>
            <person name="Turnbaugh P.J."/>
            <person name="Mahowald M."/>
            <person name="Liep D."/>
            <person name="Gordon J."/>
        </authorList>
    </citation>
    <scope>NUCLEOTIDE SEQUENCE [LARGE SCALE GENOMIC DNA]</scope>
    <source>
        <strain evidence="3 4">DSM 15981</strain>
    </source>
</reference>